<gene>
    <name evidence="2" type="ORF">Ptr86124_001896</name>
</gene>
<evidence type="ECO:0000256" key="1">
    <source>
        <dbReference type="SAM" id="MobiDB-lite"/>
    </source>
</evidence>
<feature type="compositionally biased region" description="Polar residues" evidence="1">
    <location>
        <begin position="43"/>
        <end position="62"/>
    </location>
</feature>
<name>A0A922NN18_9PLEO</name>
<reference evidence="3" key="1">
    <citation type="journal article" date="2022" name="Microb. Genom.">
        <title>A global pangenome for the wheat fungal pathogen Pyrenophora tritici-repentis and prediction of effector protein structural homology.</title>
        <authorList>
            <person name="Moolhuijzen P.M."/>
            <person name="See P.T."/>
            <person name="Shi G."/>
            <person name="Powell H.R."/>
            <person name="Cockram J."/>
            <person name="Jorgensen L.N."/>
            <person name="Benslimane H."/>
            <person name="Strelkov S.E."/>
            <person name="Turner J."/>
            <person name="Liu Z."/>
            <person name="Moffat C.S."/>
        </authorList>
    </citation>
    <scope>NUCLEOTIDE SEQUENCE [LARGE SCALE GENOMIC DNA]</scope>
</reference>
<comment type="caution">
    <text evidence="2">The sequence shown here is derived from an EMBL/GenBank/DDBJ whole genome shotgun (WGS) entry which is preliminary data.</text>
</comment>
<feature type="compositionally biased region" description="Basic and acidic residues" evidence="1">
    <location>
        <begin position="21"/>
        <end position="42"/>
    </location>
</feature>
<evidence type="ECO:0000313" key="3">
    <source>
        <dbReference type="Proteomes" id="UP000249757"/>
    </source>
</evidence>
<accession>A0A922NN18</accession>
<dbReference type="Proteomes" id="UP000249757">
    <property type="component" value="Unassembled WGS sequence"/>
</dbReference>
<keyword evidence="3" id="KW-1185">Reference proteome</keyword>
<feature type="region of interest" description="Disordered" evidence="1">
    <location>
        <begin position="18"/>
        <end position="72"/>
    </location>
</feature>
<proteinExistence type="predicted"/>
<dbReference type="EMBL" id="NRDI02000002">
    <property type="protein sequence ID" value="KAI1518768.1"/>
    <property type="molecule type" value="Genomic_DNA"/>
</dbReference>
<protein>
    <submittedName>
        <fullName evidence="2">Uncharacterized protein</fullName>
    </submittedName>
</protein>
<sequence length="72" mass="7648">MANNSLRDIIVTLTTLTRSKGGHERQPALHTHHGCDGDDDTKANTMSDTPFASTSNDTSRTSAPPIRAPTAS</sequence>
<dbReference type="AlphaFoldDB" id="A0A922NN18"/>
<evidence type="ECO:0000313" key="2">
    <source>
        <dbReference type="EMBL" id="KAI1518768.1"/>
    </source>
</evidence>
<organism evidence="2 3">
    <name type="scientific">Pyrenophora tritici-repentis</name>
    <dbReference type="NCBI Taxonomy" id="45151"/>
    <lineage>
        <taxon>Eukaryota</taxon>
        <taxon>Fungi</taxon>
        <taxon>Dikarya</taxon>
        <taxon>Ascomycota</taxon>
        <taxon>Pezizomycotina</taxon>
        <taxon>Dothideomycetes</taxon>
        <taxon>Pleosporomycetidae</taxon>
        <taxon>Pleosporales</taxon>
        <taxon>Pleosporineae</taxon>
        <taxon>Pleosporaceae</taxon>
        <taxon>Pyrenophora</taxon>
    </lineage>
</organism>